<dbReference type="CDD" id="cd00180">
    <property type="entry name" value="PKc"/>
    <property type="match status" value="1"/>
</dbReference>
<sequence length="606" mass="69894">MTERSDEHFWYEPFNPHPLRQDFVKKLPIKKQIRYREMKEPVLDSEAYMKHPRFYPSIELQDKMANPYGKDISDLTLQGPVHIEQHYPKGWPTISSKGMTAQKIQQLEAFGFRAEELLREGSFGEIWRVTDIANNRQFAGKVLPLNRYYKEGSIKEGIAKLLHEVHVLRGLTHQHLVPIDGVIHVRDEKYGVRSLFIIILMGLCDGDITKLLAQRPGYFNEGQAHKWFAQIAGALHYLHSKRVCHMDIKPQNILFKYIPFTYKLADFGLAQVVDESDHMKGPVGHRTSLYMVPECRNIRIKSQAVLDVPKCDVYALGVTLGQTLIGMDWDKLYSRLSLKPGVRARDWVQKELIESNRFVPNQPLMRLLFGMIEDNPTQRFTMDEVVEHPWLTDTVKRSDDHFTYQPFRPVPLVDWAKDPEAIKKLPFGKFRPYEEPSLDPRVVDYINDPQKVLGELYPSTQPNTAPVWVYKLVDFGLAQVVEESGPLEKKWQGETGTYLYMAPELRTGSNRTLDLSKCDVYSLAITLGRSLIGLAQPKHIKKFAIFGQTPGLQARQWIQAELIDKNRFAFNDLIIQLLLIMIEKDPALRPNMVQITYLCRPTGAVN</sequence>
<dbReference type="Proteomes" id="UP000728032">
    <property type="component" value="Unassembled WGS sequence"/>
</dbReference>
<dbReference type="PANTHER" id="PTHR44167">
    <property type="entry name" value="OVARIAN-SPECIFIC SERINE/THREONINE-PROTEIN KINASE LOK-RELATED"/>
    <property type="match status" value="1"/>
</dbReference>
<proteinExistence type="predicted"/>
<dbReference type="InterPro" id="IPR000719">
    <property type="entry name" value="Prot_kinase_dom"/>
</dbReference>
<dbReference type="SMART" id="SM00220">
    <property type="entry name" value="S_TKc"/>
    <property type="match status" value="1"/>
</dbReference>
<organism evidence="2">
    <name type="scientific">Oppiella nova</name>
    <dbReference type="NCBI Taxonomy" id="334625"/>
    <lineage>
        <taxon>Eukaryota</taxon>
        <taxon>Metazoa</taxon>
        <taxon>Ecdysozoa</taxon>
        <taxon>Arthropoda</taxon>
        <taxon>Chelicerata</taxon>
        <taxon>Arachnida</taxon>
        <taxon>Acari</taxon>
        <taxon>Acariformes</taxon>
        <taxon>Sarcoptiformes</taxon>
        <taxon>Oribatida</taxon>
        <taxon>Brachypylina</taxon>
        <taxon>Oppioidea</taxon>
        <taxon>Oppiidae</taxon>
        <taxon>Oppiella</taxon>
    </lineage>
</organism>
<evidence type="ECO:0000313" key="3">
    <source>
        <dbReference type="Proteomes" id="UP000728032"/>
    </source>
</evidence>
<dbReference type="AlphaFoldDB" id="A0A7R9QLC2"/>
<name>A0A7R9QLC2_9ACAR</name>
<dbReference type="PROSITE" id="PS50011">
    <property type="entry name" value="PROTEIN_KINASE_DOM"/>
    <property type="match status" value="1"/>
</dbReference>
<dbReference type="PROSITE" id="PS00108">
    <property type="entry name" value="PROTEIN_KINASE_ST"/>
    <property type="match status" value="1"/>
</dbReference>
<evidence type="ECO:0000259" key="1">
    <source>
        <dbReference type="PROSITE" id="PS50011"/>
    </source>
</evidence>
<dbReference type="EMBL" id="CAJPVJ010003982">
    <property type="protein sequence ID" value="CAG2168167.1"/>
    <property type="molecule type" value="Genomic_DNA"/>
</dbReference>
<dbReference type="GO" id="GO:0005524">
    <property type="term" value="F:ATP binding"/>
    <property type="evidence" value="ECO:0007669"/>
    <property type="project" value="InterPro"/>
</dbReference>
<accession>A0A7R9QLC2</accession>
<dbReference type="GO" id="GO:0044773">
    <property type="term" value="P:mitotic DNA damage checkpoint signaling"/>
    <property type="evidence" value="ECO:0007669"/>
    <property type="project" value="TreeGrafter"/>
</dbReference>
<dbReference type="Gene3D" id="1.10.510.10">
    <property type="entry name" value="Transferase(Phosphotransferase) domain 1"/>
    <property type="match status" value="2"/>
</dbReference>
<protein>
    <recommendedName>
        <fullName evidence="1">Protein kinase domain-containing protein</fullName>
    </recommendedName>
</protein>
<gene>
    <name evidence="2" type="ORF">ONB1V03_LOCUS7660</name>
</gene>
<dbReference type="InterPro" id="IPR011009">
    <property type="entry name" value="Kinase-like_dom_sf"/>
</dbReference>
<dbReference type="GO" id="GO:0004674">
    <property type="term" value="F:protein serine/threonine kinase activity"/>
    <property type="evidence" value="ECO:0007669"/>
    <property type="project" value="TreeGrafter"/>
</dbReference>
<dbReference type="SUPFAM" id="SSF56112">
    <property type="entry name" value="Protein kinase-like (PK-like)"/>
    <property type="match status" value="2"/>
</dbReference>
<reference evidence="2" key="1">
    <citation type="submission" date="2020-11" db="EMBL/GenBank/DDBJ databases">
        <authorList>
            <person name="Tran Van P."/>
        </authorList>
    </citation>
    <scope>NUCLEOTIDE SEQUENCE</scope>
</reference>
<feature type="domain" description="Protein kinase" evidence="1">
    <location>
        <begin position="112"/>
        <end position="391"/>
    </location>
</feature>
<evidence type="ECO:0000313" key="2">
    <source>
        <dbReference type="EMBL" id="CAD7650154.1"/>
    </source>
</evidence>
<dbReference type="InterPro" id="IPR008271">
    <property type="entry name" value="Ser/Thr_kinase_AS"/>
</dbReference>
<dbReference type="PANTHER" id="PTHR44167:SF24">
    <property type="entry name" value="SERINE_THREONINE-PROTEIN KINASE CHK2"/>
    <property type="match status" value="1"/>
</dbReference>
<dbReference type="Pfam" id="PF00069">
    <property type="entry name" value="Pkinase"/>
    <property type="match status" value="2"/>
</dbReference>
<keyword evidence="3" id="KW-1185">Reference proteome</keyword>
<dbReference type="GO" id="GO:0005634">
    <property type="term" value="C:nucleus"/>
    <property type="evidence" value="ECO:0007669"/>
    <property type="project" value="TreeGrafter"/>
</dbReference>
<dbReference type="OrthoDB" id="4062651at2759"/>
<dbReference type="EMBL" id="OC918807">
    <property type="protein sequence ID" value="CAD7650154.1"/>
    <property type="molecule type" value="Genomic_DNA"/>
</dbReference>
<dbReference type="GO" id="GO:0005737">
    <property type="term" value="C:cytoplasm"/>
    <property type="evidence" value="ECO:0007669"/>
    <property type="project" value="TreeGrafter"/>
</dbReference>